<organism evidence="1 2">
    <name type="scientific">Steccherinum ochraceum</name>
    <dbReference type="NCBI Taxonomy" id="92696"/>
    <lineage>
        <taxon>Eukaryota</taxon>
        <taxon>Fungi</taxon>
        <taxon>Dikarya</taxon>
        <taxon>Basidiomycota</taxon>
        <taxon>Agaricomycotina</taxon>
        <taxon>Agaricomycetes</taxon>
        <taxon>Polyporales</taxon>
        <taxon>Steccherinaceae</taxon>
        <taxon>Steccherinum</taxon>
    </lineage>
</organism>
<name>A0A4R0R3P4_9APHY</name>
<reference evidence="1 2" key="1">
    <citation type="submission" date="2018-11" db="EMBL/GenBank/DDBJ databases">
        <title>Genome assembly of Steccherinum ochraceum LE-BIN_3174, the white-rot fungus of the Steccherinaceae family (The Residual Polyporoid clade, Polyporales, Basidiomycota).</title>
        <authorList>
            <person name="Fedorova T.V."/>
            <person name="Glazunova O.A."/>
            <person name="Landesman E.O."/>
            <person name="Moiseenko K.V."/>
            <person name="Psurtseva N.V."/>
            <person name="Savinova O.S."/>
            <person name="Shakhova N.V."/>
            <person name="Tyazhelova T.V."/>
            <person name="Vasina D.V."/>
        </authorList>
    </citation>
    <scope>NUCLEOTIDE SEQUENCE [LARGE SCALE GENOMIC DNA]</scope>
    <source>
        <strain evidence="1 2">LE-BIN_3174</strain>
    </source>
</reference>
<dbReference type="Proteomes" id="UP000292702">
    <property type="component" value="Unassembled WGS sequence"/>
</dbReference>
<keyword evidence="2" id="KW-1185">Reference proteome</keyword>
<proteinExistence type="predicted"/>
<gene>
    <name evidence="1" type="ORF">EIP91_007859</name>
</gene>
<sequence>MLLIAPHPLSMEALERMVRARGDRDFRSLINIDAEMLHAFAGYIKIARCDGRLVYFVRSDTEGMYWLEREFATLECGLEDFRKLYDDHPIPSAELQGWELRRARHSEDRAVEGDGRYKTPRKSDERPRNVYRSYLIMLIIINTPDCTIISRFCGSD</sequence>
<dbReference type="EMBL" id="RWJN01000426">
    <property type="protein sequence ID" value="TCD61840.1"/>
    <property type="molecule type" value="Genomic_DNA"/>
</dbReference>
<dbReference type="AlphaFoldDB" id="A0A4R0R3P4"/>
<evidence type="ECO:0000313" key="2">
    <source>
        <dbReference type="Proteomes" id="UP000292702"/>
    </source>
</evidence>
<evidence type="ECO:0000313" key="1">
    <source>
        <dbReference type="EMBL" id="TCD61840.1"/>
    </source>
</evidence>
<protein>
    <submittedName>
        <fullName evidence="1">Uncharacterized protein</fullName>
    </submittedName>
</protein>
<accession>A0A4R0R3P4</accession>
<comment type="caution">
    <text evidence="1">The sequence shown here is derived from an EMBL/GenBank/DDBJ whole genome shotgun (WGS) entry which is preliminary data.</text>
</comment>